<dbReference type="InterPro" id="IPR051461">
    <property type="entry name" value="UPF0750_membrane"/>
</dbReference>
<evidence type="ECO:0000256" key="3">
    <source>
        <dbReference type="ARBA" id="ARBA00022692"/>
    </source>
</evidence>
<dbReference type="Pfam" id="PF02588">
    <property type="entry name" value="YitT_membrane"/>
    <property type="match status" value="1"/>
</dbReference>
<feature type="transmembrane region" description="Helical" evidence="6">
    <location>
        <begin position="84"/>
        <end position="104"/>
    </location>
</feature>
<proteinExistence type="predicted"/>
<organism evidence="7 8">
    <name type="scientific">Jannaschia ovalis</name>
    <dbReference type="NCBI Taxonomy" id="3038773"/>
    <lineage>
        <taxon>Bacteria</taxon>
        <taxon>Pseudomonadati</taxon>
        <taxon>Pseudomonadota</taxon>
        <taxon>Alphaproteobacteria</taxon>
        <taxon>Rhodobacterales</taxon>
        <taxon>Roseobacteraceae</taxon>
        <taxon>Jannaschia</taxon>
    </lineage>
</organism>
<feature type="transmembrane region" description="Helical" evidence="6">
    <location>
        <begin position="61"/>
        <end position="77"/>
    </location>
</feature>
<dbReference type="EMBL" id="CP122537">
    <property type="protein sequence ID" value="WGH78819.1"/>
    <property type="molecule type" value="Genomic_DNA"/>
</dbReference>
<evidence type="ECO:0000256" key="4">
    <source>
        <dbReference type="ARBA" id="ARBA00022989"/>
    </source>
</evidence>
<feature type="transmembrane region" description="Helical" evidence="6">
    <location>
        <begin position="110"/>
        <end position="132"/>
    </location>
</feature>
<comment type="subcellular location">
    <subcellularLocation>
        <location evidence="1">Cell membrane</location>
        <topology evidence="1">Multi-pass membrane protein</topology>
    </subcellularLocation>
</comment>
<name>A0ABY8LBW1_9RHOB</name>
<keyword evidence="2" id="KW-1003">Cell membrane</keyword>
<feature type="transmembrane region" description="Helical" evidence="6">
    <location>
        <begin position="152"/>
        <end position="172"/>
    </location>
</feature>
<evidence type="ECO:0000256" key="6">
    <source>
        <dbReference type="SAM" id="Phobius"/>
    </source>
</evidence>
<protein>
    <submittedName>
        <fullName evidence="7">YitT family protein</fullName>
    </submittedName>
</protein>
<keyword evidence="3 6" id="KW-0812">Transmembrane</keyword>
<dbReference type="Proteomes" id="UP001243420">
    <property type="component" value="Chromosome"/>
</dbReference>
<sequence length="206" mass="21977">MSNEPHQPRAVPHSLLEDVQGIALGCALCALGILFLTQAALITGQTAGLAVLLTYATDLPFGIWFFLVNLPFYWLGWTRMGARFVVKTVIAVSLVSALTALMPTVLRFDYVHPVAAAALAGAVIGLGLMAVFRHGASLGGIGILALWMQERFGIQAGWVQLGFDGILFLAAFALLDPVLVAASLLGAVVVNLIIAVNHRRDRYIGR</sequence>
<evidence type="ECO:0000256" key="5">
    <source>
        <dbReference type="ARBA" id="ARBA00023136"/>
    </source>
</evidence>
<reference evidence="7 8" key="1">
    <citation type="submission" date="2023-04" db="EMBL/GenBank/DDBJ databases">
        <title>Jannaschia ovalis sp. nov., a marine bacterium isolated from sea tidal flat.</title>
        <authorList>
            <person name="Kwon D.Y."/>
            <person name="Kim J.-J."/>
        </authorList>
    </citation>
    <scope>NUCLEOTIDE SEQUENCE [LARGE SCALE GENOMIC DNA]</scope>
    <source>
        <strain evidence="7 8">GRR-S6-38</strain>
    </source>
</reference>
<dbReference type="RefSeq" id="WP_279965570.1">
    <property type="nucleotide sequence ID" value="NZ_CP122537.1"/>
</dbReference>
<evidence type="ECO:0000313" key="7">
    <source>
        <dbReference type="EMBL" id="WGH78819.1"/>
    </source>
</evidence>
<dbReference type="PANTHER" id="PTHR33545">
    <property type="entry name" value="UPF0750 MEMBRANE PROTEIN YITT-RELATED"/>
    <property type="match status" value="1"/>
</dbReference>
<dbReference type="PANTHER" id="PTHR33545:SF5">
    <property type="entry name" value="UPF0750 MEMBRANE PROTEIN YITT"/>
    <property type="match status" value="1"/>
</dbReference>
<gene>
    <name evidence="7" type="ORF">P8627_00745</name>
</gene>
<keyword evidence="5 6" id="KW-0472">Membrane</keyword>
<keyword evidence="4 6" id="KW-1133">Transmembrane helix</keyword>
<feature type="transmembrane region" description="Helical" evidence="6">
    <location>
        <begin position="21"/>
        <end position="41"/>
    </location>
</feature>
<dbReference type="InterPro" id="IPR003740">
    <property type="entry name" value="YitT"/>
</dbReference>
<evidence type="ECO:0000256" key="2">
    <source>
        <dbReference type="ARBA" id="ARBA00022475"/>
    </source>
</evidence>
<keyword evidence="8" id="KW-1185">Reference proteome</keyword>
<accession>A0ABY8LBW1</accession>
<evidence type="ECO:0000313" key="8">
    <source>
        <dbReference type="Proteomes" id="UP001243420"/>
    </source>
</evidence>
<evidence type="ECO:0000256" key="1">
    <source>
        <dbReference type="ARBA" id="ARBA00004651"/>
    </source>
</evidence>
<feature type="transmembrane region" description="Helical" evidence="6">
    <location>
        <begin position="178"/>
        <end position="196"/>
    </location>
</feature>